<organism evidence="2 3">
    <name type="scientific">Ensete ventricosum</name>
    <name type="common">Abyssinian banana</name>
    <name type="synonym">Musa ensete</name>
    <dbReference type="NCBI Taxonomy" id="4639"/>
    <lineage>
        <taxon>Eukaryota</taxon>
        <taxon>Viridiplantae</taxon>
        <taxon>Streptophyta</taxon>
        <taxon>Embryophyta</taxon>
        <taxon>Tracheophyta</taxon>
        <taxon>Spermatophyta</taxon>
        <taxon>Magnoliopsida</taxon>
        <taxon>Liliopsida</taxon>
        <taxon>Zingiberales</taxon>
        <taxon>Musaceae</taxon>
        <taxon>Ensete</taxon>
    </lineage>
</organism>
<gene>
    <name evidence="2" type="ORF">B296_00038341</name>
</gene>
<feature type="compositionally biased region" description="Low complexity" evidence="1">
    <location>
        <begin position="23"/>
        <end position="39"/>
    </location>
</feature>
<reference evidence="2 3" key="1">
    <citation type="journal article" date="2014" name="Agronomy (Basel)">
        <title>A Draft Genome Sequence for Ensete ventricosum, the Drought-Tolerant Tree Against Hunger.</title>
        <authorList>
            <person name="Harrison J."/>
            <person name="Moore K.A."/>
            <person name="Paszkiewicz K."/>
            <person name="Jones T."/>
            <person name="Grant M."/>
            <person name="Ambacheew D."/>
            <person name="Muzemil S."/>
            <person name="Studholme D.J."/>
        </authorList>
    </citation>
    <scope>NUCLEOTIDE SEQUENCE [LARGE SCALE GENOMIC DNA]</scope>
</reference>
<dbReference type="Proteomes" id="UP000287651">
    <property type="component" value="Unassembled WGS sequence"/>
</dbReference>
<evidence type="ECO:0000313" key="2">
    <source>
        <dbReference type="EMBL" id="RRT33339.1"/>
    </source>
</evidence>
<proteinExistence type="predicted"/>
<evidence type="ECO:0000313" key="3">
    <source>
        <dbReference type="Proteomes" id="UP000287651"/>
    </source>
</evidence>
<feature type="region of interest" description="Disordered" evidence="1">
    <location>
        <begin position="12"/>
        <end position="43"/>
    </location>
</feature>
<accession>A0A426X1J3</accession>
<dbReference type="AlphaFoldDB" id="A0A426X1J3"/>
<name>A0A426X1J3_ENSVE</name>
<evidence type="ECO:0000256" key="1">
    <source>
        <dbReference type="SAM" id="MobiDB-lite"/>
    </source>
</evidence>
<sequence>NPKPFALFQQLSSSPPLRRRQRCSPSLAASTSGRSSSQAGTIALGRPPLTGWQRVAALVGGPGHVWLPLHMAWPWMAAPVLTAFAVKTQQECIEQFDVI</sequence>
<comment type="caution">
    <text evidence="2">The sequence shown here is derived from an EMBL/GenBank/DDBJ whole genome shotgun (WGS) entry which is preliminary data.</text>
</comment>
<protein>
    <submittedName>
        <fullName evidence="2">Uncharacterized protein</fullName>
    </submittedName>
</protein>
<feature type="non-terminal residue" evidence="2">
    <location>
        <position position="1"/>
    </location>
</feature>
<dbReference type="EMBL" id="AMZH03029276">
    <property type="protein sequence ID" value="RRT33339.1"/>
    <property type="molecule type" value="Genomic_DNA"/>
</dbReference>